<feature type="region of interest" description="Disordered" evidence="1">
    <location>
        <begin position="34"/>
        <end position="87"/>
    </location>
</feature>
<feature type="compositionally biased region" description="Low complexity" evidence="1">
    <location>
        <begin position="37"/>
        <end position="47"/>
    </location>
</feature>
<evidence type="ECO:0000313" key="3">
    <source>
        <dbReference type="Proteomes" id="UP000095094"/>
    </source>
</evidence>
<keyword evidence="3" id="KW-1185">Reference proteome</keyword>
<evidence type="ECO:0000256" key="1">
    <source>
        <dbReference type="SAM" id="MobiDB-lite"/>
    </source>
</evidence>
<dbReference type="AlphaFoldDB" id="A0A1E5GJY4"/>
<dbReference type="PROSITE" id="PS51257">
    <property type="entry name" value="PROKAR_LIPOPROTEIN"/>
    <property type="match status" value="1"/>
</dbReference>
<dbReference type="Proteomes" id="UP000095094">
    <property type="component" value="Unassembled WGS sequence"/>
</dbReference>
<protein>
    <recommendedName>
        <fullName evidence="4">Lipoprotein</fullName>
    </recommendedName>
</protein>
<dbReference type="OrthoDB" id="2193729at2"/>
<dbReference type="EMBL" id="MIJY01000023">
    <property type="protein sequence ID" value="OEG13033.1"/>
    <property type="molecule type" value="Genomic_DNA"/>
</dbReference>
<evidence type="ECO:0008006" key="4">
    <source>
        <dbReference type="Google" id="ProtNLM"/>
    </source>
</evidence>
<gene>
    <name evidence="2" type="ORF">BCR25_05970</name>
</gene>
<evidence type="ECO:0000313" key="2">
    <source>
        <dbReference type="EMBL" id="OEG13033.1"/>
    </source>
</evidence>
<accession>A0A1E5GJY4</accession>
<name>A0A1E5GJY4_9ENTE</name>
<proteinExistence type="predicted"/>
<organism evidence="2 3">
    <name type="scientific">Enterococcus termitis</name>
    <dbReference type="NCBI Taxonomy" id="332950"/>
    <lineage>
        <taxon>Bacteria</taxon>
        <taxon>Bacillati</taxon>
        <taxon>Bacillota</taxon>
        <taxon>Bacilli</taxon>
        <taxon>Lactobacillales</taxon>
        <taxon>Enterococcaceae</taxon>
        <taxon>Enterococcus</taxon>
    </lineage>
</organism>
<sequence>MKNMKVIPIFLLGLLIVGCTGRKAEVEEIEDAYRDQSSSSVEESISFEGDEVFYEPRDSSDTSESVDEQQPATETTTESSDESKGKVEVIKTNNGDFKLELPSGWQTVDTKELSDNADISVKNSNNETYYMVLSEAKKDFKDFNAFKNSVDISDLGDRSNEKKESIKYNSMKGERRKFTAKKDEVDVYYIYDLMESEDHYLQCISWTLDSKKDVNEADMIKLMKSLTEL</sequence>
<reference evidence="3" key="1">
    <citation type="submission" date="2016-09" db="EMBL/GenBank/DDBJ databases">
        <authorList>
            <person name="Gulvik C.A."/>
        </authorList>
    </citation>
    <scope>NUCLEOTIDE SEQUENCE [LARGE SCALE GENOMIC DNA]</scope>
    <source>
        <strain evidence="3">LMG 8895</strain>
    </source>
</reference>
<comment type="caution">
    <text evidence="2">The sequence shown here is derived from an EMBL/GenBank/DDBJ whole genome shotgun (WGS) entry which is preliminary data.</text>
</comment>